<sequence>MTELTPKSLFSPVLHSANLTYTLLRSKDFAFIRDLFNSTMDAEAEDKFTISSVRQLTINTAPRSNELHGERSKDAAIYVVRLNGEAGERIGEINLTRRNSNLPLDIGFAFLPQYRGKGYGTEAATRIMRYWKDEFGIKNICGIVSEENIASRKLLMRIGLEENGWAMSSGRLSLIYSLPGASKQEGLEFSFWGEEPNEGEAIILD</sequence>
<protein>
    <recommendedName>
        <fullName evidence="1">N-acetyltransferase domain-containing protein</fullName>
    </recommendedName>
</protein>
<organism evidence="2 3">
    <name type="scientific">Talaromyces islandicus</name>
    <name type="common">Penicillium islandicum</name>
    <dbReference type="NCBI Taxonomy" id="28573"/>
    <lineage>
        <taxon>Eukaryota</taxon>
        <taxon>Fungi</taxon>
        <taxon>Dikarya</taxon>
        <taxon>Ascomycota</taxon>
        <taxon>Pezizomycotina</taxon>
        <taxon>Eurotiomycetes</taxon>
        <taxon>Eurotiomycetidae</taxon>
        <taxon>Eurotiales</taxon>
        <taxon>Trichocomaceae</taxon>
        <taxon>Talaromyces</taxon>
        <taxon>Talaromyces sect. Islandici</taxon>
    </lineage>
</organism>
<name>A0A0U1M901_TALIS</name>
<dbReference type="InterPro" id="IPR016181">
    <property type="entry name" value="Acyl_CoA_acyltransferase"/>
</dbReference>
<dbReference type="SUPFAM" id="SSF55729">
    <property type="entry name" value="Acyl-CoA N-acyltransferases (Nat)"/>
    <property type="match status" value="1"/>
</dbReference>
<proteinExistence type="predicted"/>
<dbReference type="InterPro" id="IPR051531">
    <property type="entry name" value="N-acetyltransferase"/>
</dbReference>
<dbReference type="OMA" id="PFWGDGE"/>
<dbReference type="PANTHER" id="PTHR43792:SF16">
    <property type="entry name" value="N-ACETYLTRANSFERASE DOMAIN-CONTAINING PROTEIN"/>
    <property type="match status" value="1"/>
</dbReference>
<feature type="domain" description="N-acetyltransferase" evidence="1">
    <location>
        <begin position="19"/>
        <end position="179"/>
    </location>
</feature>
<dbReference type="AlphaFoldDB" id="A0A0U1M901"/>
<dbReference type="InterPro" id="IPR000182">
    <property type="entry name" value="GNAT_dom"/>
</dbReference>
<reference evidence="2 3" key="1">
    <citation type="submission" date="2015-04" db="EMBL/GenBank/DDBJ databases">
        <authorList>
            <person name="Syromyatnikov M.Y."/>
            <person name="Popov V.N."/>
        </authorList>
    </citation>
    <scope>NUCLEOTIDE SEQUENCE [LARGE SCALE GENOMIC DNA]</scope>
    <source>
        <strain evidence="2">WF-38-12</strain>
    </source>
</reference>
<dbReference type="PROSITE" id="PS51186">
    <property type="entry name" value="GNAT"/>
    <property type="match status" value="1"/>
</dbReference>
<dbReference type="Pfam" id="PF13302">
    <property type="entry name" value="Acetyltransf_3"/>
    <property type="match status" value="1"/>
</dbReference>
<gene>
    <name evidence="2" type="ORF">PISL3812_09104</name>
</gene>
<dbReference type="PANTHER" id="PTHR43792">
    <property type="entry name" value="GNAT FAMILY, PUTATIVE (AFU_ORTHOLOGUE AFUA_3G00765)-RELATED-RELATED"/>
    <property type="match status" value="1"/>
</dbReference>
<keyword evidence="3" id="KW-1185">Reference proteome</keyword>
<evidence type="ECO:0000313" key="2">
    <source>
        <dbReference type="EMBL" id="CRG92049.1"/>
    </source>
</evidence>
<accession>A0A0U1M901</accession>
<dbReference type="Gene3D" id="3.40.630.30">
    <property type="match status" value="1"/>
</dbReference>
<dbReference type="GO" id="GO:0016747">
    <property type="term" value="F:acyltransferase activity, transferring groups other than amino-acyl groups"/>
    <property type="evidence" value="ECO:0007669"/>
    <property type="project" value="InterPro"/>
</dbReference>
<dbReference type="EMBL" id="CVMT01000011">
    <property type="protein sequence ID" value="CRG92049.1"/>
    <property type="molecule type" value="Genomic_DNA"/>
</dbReference>
<evidence type="ECO:0000313" key="3">
    <source>
        <dbReference type="Proteomes" id="UP000054383"/>
    </source>
</evidence>
<dbReference type="OrthoDB" id="630895at2759"/>
<evidence type="ECO:0000259" key="1">
    <source>
        <dbReference type="PROSITE" id="PS51186"/>
    </source>
</evidence>
<dbReference type="Proteomes" id="UP000054383">
    <property type="component" value="Unassembled WGS sequence"/>
</dbReference>